<proteinExistence type="predicted"/>
<dbReference type="Proteomes" id="UP001623660">
    <property type="component" value="Unassembled WGS sequence"/>
</dbReference>
<gene>
    <name evidence="1" type="ORF">ACJDU8_14275</name>
</gene>
<keyword evidence="2" id="KW-1185">Reference proteome</keyword>
<organism evidence="1 2">
    <name type="scientific">Candidatus Clostridium eludens</name>
    <dbReference type="NCBI Taxonomy" id="3381663"/>
    <lineage>
        <taxon>Bacteria</taxon>
        <taxon>Bacillati</taxon>
        <taxon>Bacillota</taxon>
        <taxon>Clostridia</taxon>
        <taxon>Eubacteriales</taxon>
        <taxon>Clostridiaceae</taxon>
        <taxon>Clostridium</taxon>
    </lineage>
</organism>
<sequence>MNFEEFINKIKNARQPKVITFNNKQKIIIYNYDILKDDLKYMDNSQLYRYELARNAGFNHSVALEYAIQEYRLLESCLKESNQAPLTY</sequence>
<dbReference type="EMBL" id="JBJHZX010000021">
    <property type="protein sequence ID" value="MFL0196713.1"/>
    <property type="molecule type" value="Genomic_DNA"/>
</dbReference>
<protein>
    <submittedName>
        <fullName evidence="1">Uncharacterized protein</fullName>
    </submittedName>
</protein>
<evidence type="ECO:0000313" key="2">
    <source>
        <dbReference type="Proteomes" id="UP001623660"/>
    </source>
</evidence>
<accession>A0ABW8SM50</accession>
<evidence type="ECO:0000313" key="1">
    <source>
        <dbReference type="EMBL" id="MFL0196713.1"/>
    </source>
</evidence>
<reference evidence="1 2" key="1">
    <citation type="submission" date="2024-11" db="EMBL/GenBank/DDBJ databases">
        <authorList>
            <person name="Heng Y.C."/>
            <person name="Lim A.C.H."/>
            <person name="Lee J.K.Y."/>
            <person name="Kittelmann S."/>
        </authorList>
    </citation>
    <scope>NUCLEOTIDE SEQUENCE [LARGE SCALE GENOMIC DNA]</scope>
    <source>
        <strain evidence="1 2">WILCCON 0269</strain>
    </source>
</reference>
<dbReference type="RefSeq" id="WP_406792821.1">
    <property type="nucleotide sequence ID" value="NZ_JBJHZX010000021.1"/>
</dbReference>
<comment type="caution">
    <text evidence="1">The sequence shown here is derived from an EMBL/GenBank/DDBJ whole genome shotgun (WGS) entry which is preliminary data.</text>
</comment>
<name>A0ABW8SM50_9CLOT</name>